<organism evidence="2 3">
    <name type="scientific">Pedobacter frigiditerrae</name>
    <dbReference type="NCBI Taxonomy" id="2530452"/>
    <lineage>
        <taxon>Bacteria</taxon>
        <taxon>Pseudomonadati</taxon>
        <taxon>Bacteroidota</taxon>
        <taxon>Sphingobacteriia</taxon>
        <taxon>Sphingobacteriales</taxon>
        <taxon>Sphingobacteriaceae</taxon>
        <taxon>Pedobacter</taxon>
    </lineage>
</organism>
<feature type="transmembrane region" description="Helical" evidence="1">
    <location>
        <begin position="338"/>
        <end position="359"/>
    </location>
</feature>
<evidence type="ECO:0000313" key="2">
    <source>
        <dbReference type="EMBL" id="TCC90154.1"/>
    </source>
</evidence>
<comment type="caution">
    <text evidence="2">The sequence shown here is derived from an EMBL/GenBank/DDBJ whole genome shotgun (WGS) entry which is preliminary data.</text>
</comment>
<dbReference type="AlphaFoldDB" id="A0A4R0MW56"/>
<keyword evidence="1" id="KW-1133">Transmembrane helix</keyword>
<feature type="transmembrane region" description="Helical" evidence="1">
    <location>
        <begin position="154"/>
        <end position="175"/>
    </location>
</feature>
<accession>A0A4R0MW56</accession>
<protein>
    <submittedName>
        <fullName evidence="2">PepSY domain-containing protein</fullName>
    </submittedName>
</protein>
<proteinExistence type="predicted"/>
<dbReference type="PANTHER" id="PTHR34219">
    <property type="entry name" value="IRON-REGULATED INNER MEMBRANE PROTEIN-RELATED"/>
    <property type="match status" value="1"/>
</dbReference>
<gene>
    <name evidence="2" type="ORF">EZ428_12770</name>
</gene>
<dbReference type="OrthoDB" id="111691at2"/>
<name>A0A4R0MW56_9SPHI</name>
<dbReference type="Proteomes" id="UP000292884">
    <property type="component" value="Unassembled WGS sequence"/>
</dbReference>
<keyword evidence="3" id="KW-1185">Reference proteome</keyword>
<dbReference type="InterPro" id="IPR005625">
    <property type="entry name" value="PepSY-ass_TM"/>
</dbReference>
<sequence length="379" mass="42974">MTLKKLIAQIHLWLGLTSGLVVVILGISGAIYTFSDEIKDIVYKDRRYVSVVPKNEKLSLDTLLSIAKQSLGETHKITRAELSQDPERTYMFRAFKINKKSSGYWNYYDYYLKVYLDPYTGKVVFKEDASKEFFTVVLALHMNLLLGDGLGHFIVKWSTVCFGILLLSGLVLWWPKKWKQKQLKKNFAIKWNGKFKRLNYDLHNVLGFYMLIPLLVIALTGLAWSFELTTDKKSKVLSDTTQTTKASANQILKQSLEKSPKTAYFLYNFPAAKSGTVNISAYQSKEHLYDRRQYRFDQYTGKLLMEADPMAAAGITPKLIALNYDLHTGSALGMFGKILAFLASLIAAGLPITGFIIWIKKGKKSEKTKIIAGNLIKLS</sequence>
<dbReference type="EMBL" id="SJSK01000003">
    <property type="protein sequence ID" value="TCC90154.1"/>
    <property type="molecule type" value="Genomic_DNA"/>
</dbReference>
<keyword evidence="1" id="KW-0472">Membrane</keyword>
<reference evidence="2 3" key="1">
    <citation type="submission" date="2019-02" db="EMBL/GenBank/DDBJ databases">
        <title>Pedobacter sp. RP-1-13 sp. nov., isolated from Arctic soil.</title>
        <authorList>
            <person name="Dahal R.H."/>
        </authorList>
    </citation>
    <scope>NUCLEOTIDE SEQUENCE [LARGE SCALE GENOMIC DNA]</scope>
    <source>
        <strain evidence="2 3">RP-1-13</strain>
    </source>
</reference>
<evidence type="ECO:0000256" key="1">
    <source>
        <dbReference type="SAM" id="Phobius"/>
    </source>
</evidence>
<dbReference type="RefSeq" id="WP_131553556.1">
    <property type="nucleotide sequence ID" value="NZ_SJSK01000003.1"/>
</dbReference>
<evidence type="ECO:0000313" key="3">
    <source>
        <dbReference type="Proteomes" id="UP000292884"/>
    </source>
</evidence>
<feature type="transmembrane region" description="Helical" evidence="1">
    <location>
        <begin position="206"/>
        <end position="226"/>
    </location>
</feature>
<keyword evidence="1" id="KW-0812">Transmembrane</keyword>
<feature type="transmembrane region" description="Helical" evidence="1">
    <location>
        <begin position="12"/>
        <end position="34"/>
    </location>
</feature>
<dbReference type="Pfam" id="PF03929">
    <property type="entry name" value="PepSY_TM"/>
    <property type="match status" value="1"/>
</dbReference>